<accession>A0A964V1P3</accession>
<dbReference type="PANTHER" id="PTHR22893">
    <property type="entry name" value="NADH OXIDOREDUCTASE-RELATED"/>
    <property type="match status" value="1"/>
</dbReference>
<gene>
    <name evidence="1" type="ORF">EBV32_05465</name>
</gene>
<dbReference type="InterPro" id="IPR013785">
    <property type="entry name" value="Aldolase_TIM"/>
</dbReference>
<evidence type="ECO:0000313" key="1">
    <source>
        <dbReference type="EMBL" id="NBN88514.1"/>
    </source>
</evidence>
<sequence>VESNDVDAVAFGRIFIANPDLPKRIKTNAPLNPYNRATFYGGNEKGYTDYPALS</sequence>
<feature type="non-terminal residue" evidence="1">
    <location>
        <position position="1"/>
    </location>
</feature>
<reference evidence="1" key="1">
    <citation type="submission" date="2018-10" db="EMBL/GenBank/DDBJ databases">
        <title>Iterative Subtractive Binning of Freshwater Chronoseries Metagenomes Recovers Nearly Complete Genomes from over Four Hundred Novel Species.</title>
        <authorList>
            <person name="Rodriguez-R L.M."/>
            <person name="Tsementzi D."/>
            <person name="Luo C."/>
            <person name="Konstantinidis K.T."/>
        </authorList>
    </citation>
    <scope>NUCLEOTIDE SEQUENCE</scope>
    <source>
        <strain evidence="1">WB7_6_001</strain>
    </source>
</reference>
<protein>
    <submittedName>
        <fullName evidence="1">Alkene reductase</fullName>
    </submittedName>
</protein>
<evidence type="ECO:0000313" key="2">
    <source>
        <dbReference type="Proteomes" id="UP000713222"/>
    </source>
</evidence>
<dbReference type="Gene3D" id="3.20.20.70">
    <property type="entry name" value="Aldolase class I"/>
    <property type="match status" value="1"/>
</dbReference>
<dbReference type="PANTHER" id="PTHR22893:SF98">
    <property type="entry name" value="OXIDOREDUCTASE"/>
    <property type="match status" value="1"/>
</dbReference>
<name>A0A964V1P3_9PROT</name>
<comment type="caution">
    <text evidence="1">The sequence shown here is derived from an EMBL/GenBank/DDBJ whole genome shotgun (WGS) entry which is preliminary data.</text>
</comment>
<proteinExistence type="predicted"/>
<dbReference type="InterPro" id="IPR045247">
    <property type="entry name" value="Oye-like"/>
</dbReference>
<dbReference type="Proteomes" id="UP000713222">
    <property type="component" value="Unassembled WGS sequence"/>
</dbReference>
<dbReference type="GO" id="GO:0005829">
    <property type="term" value="C:cytosol"/>
    <property type="evidence" value="ECO:0007669"/>
    <property type="project" value="TreeGrafter"/>
</dbReference>
<dbReference type="SUPFAM" id="SSF51395">
    <property type="entry name" value="FMN-linked oxidoreductases"/>
    <property type="match status" value="1"/>
</dbReference>
<dbReference type="GO" id="GO:0016491">
    <property type="term" value="F:oxidoreductase activity"/>
    <property type="evidence" value="ECO:0007669"/>
    <property type="project" value="InterPro"/>
</dbReference>
<dbReference type="AlphaFoldDB" id="A0A964V1P3"/>
<dbReference type="GO" id="GO:0010181">
    <property type="term" value="F:FMN binding"/>
    <property type="evidence" value="ECO:0007669"/>
    <property type="project" value="InterPro"/>
</dbReference>
<dbReference type="EMBL" id="RGET01000150">
    <property type="protein sequence ID" value="NBN88514.1"/>
    <property type="molecule type" value="Genomic_DNA"/>
</dbReference>
<organism evidence="1 2">
    <name type="scientific">Candidatus Fonsibacter lacus</name>
    <dbReference type="NCBI Taxonomy" id="2576439"/>
    <lineage>
        <taxon>Bacteria</taxon>
        <taxon>Pseudomonadati</taxon>
        <taxon>Pseudomonadota</taxon>
        <taxon>Alphaproteobacteria</taxon>
        <taxon>Candidatus Pelagibacterales</taxon>
        <taxon>Candidatus Pelagibacterales incertae sedis</taxon>
        <taxon>Candidatus Fonsibacter</taxon>
    </lineage>
</organism>